<feature type="region of interest" description="Disordered" evidence="1">
    <location>
        <begin position="208"/>
        <end position="273"/>
    </location>
</feature>
<proteinExistence type="predicted"/>
<feature type="compositionally biased region" description="Polar residues" evidence="1">
    <location>
        <begin position="239"/>
        <end position="259"/>
    </location>
</feature>
<dbReference type="STRING" id="150033.RV14_GL000568"/>
<evidence type="ECO:0000256" key="1">
    <source>
        <dbReference type="SAM" id="MobiDB-lite"/>
    </source>
</evidence>
<feature type="domain" description="LysM" evidence="2">
    <location>
        <begin position="257"/>
        <end position="302"/>
    </location>
</feature>
<evidence type="ECO:0000259" key="2">
    <source>
        <dbReference type="PROSITE" id="PS51782"/>
    </source>
</evidence>
<evidence type="ECO:0000313" key="3">
    <source>
        <dbReference type="EMBL" id="OJG80506.1"/>
    </source>
</evidence>
<keyword evidence="4" id="KW-1185">Reference proteome</keyword>
<comment type="caution">
    <text evidence="3">The sequence shown here is derived from an EMBL/GenBank/DDBJ whole genome shotgun (WGS) entry which is preliminary data.</text>
</comment>
<gene>
    <name evidence="3" type="ORF">RV14_GL000568</name>
</gene>
<dbReference type="PROSITE" id="PS51782">
    <property type="entry name" value="LYSM"/>
    <property type="match status" value="1"/>
</dbReference>
<name>A0A1L8WHL7_9ENTE</name>
<feature type="compositionally biased region" description="Low complexity" evidence="1">
    <location>
        <begin position="215"/>
        <end position="234"/>
    </location>
</feature>
<dbReference type="InterPro" id="IPR036779">
    <property type="entry name" value="LysM_dom_sf"/>
</dbReference>
<reference evidence="3 4" key="1">
    <citation type="submission" date="2014-12" db="EMBL/GenBank/DDBJ databases">
        <title>Draft genome sequences of 29 type strains of Enterococci.</title>
        <authorList>
            <person name="Zhong Z."/>
            <person name="Sun Z."/>
            <person name="Liu W."/>
            <person name="Zhang W."/>
            <person name="Zhang H."/>
        </authorList>
    </citation>
    <scope>NUCLEOTIDE SEQUENCE [LARGE SCALE GENOMIC DNA]</scope>
    <source>
        <strain evidence="3 4">DSM 15687</strain>
    </source>
</reference>
<dbReference type="SMART" id="SM00257">
    <property type="entry name" value="LysM"/>
    <property type="match status" value="1"/>
</dbReference>
<accession>A0A1L8WHL7</accession>
<dbReference type="InterPro" id="IPR018392">
    <property type="entry name" value="LysM"/>
</dbReference>
<evidence type="ECO:0000313" key="4">
    <source>
        <dbReference type="Proteomes" id="UP000182152"/>
    </source>
</evidence>
<feature type="region of interest" description="Disordered" evidence="1">
    <location>
        <begin position="69"/>
        <end position="96"/>
    </location>
</feature>
<sequence length="303" mass="33644">MVKKMNEENGRRVNVRMARRQQQKKAMRRRLLKIGSVAAVFLVLVGAIAGLYFHGKKDFNTKNTTIKTSETASKSAFSTAKTSKTEEIRHATQASDEDTLTDQLQNILTTYTKKIEEQTPRLIEEYQAEIQNNQNGVAGLSTIANQKARDLQVISDEGIDQLKAKYQAAQTKENVDLGAWIDQLSAKYTEQVAKISDIYLRTSASLQAENSSNPQTSETTASLSQTTSSSTTEAPYFNQEMQNQTSTVSSSEQNRSETTVVRPGEGPNQIAERTGVPVEKILALNGMTMEDYFFNPGEVLKLN</sequence>
<dbReference type="Gene3D" id="3.10.350.10">
    <property type="entry name" value="LysM domain"/>
    <property type="match status" value="1"/>
</dbReference>
<organism evidence="3 4">
    <name type="scientific">Enterococcus ratti</name>
    <dbReference type="NCBI Taxonomy" id="150033"/>
    <lineage>
        <taxon>Bacteria</taxon>
        <taxon>Bacillati</taxon>
        <taxon>Bacillota</taxon>
        <taxon>Bacilli</taxon>
        <taxon>Lactobacillales</taxon>
        <taxon>Enterococcaceae</taxon>
        <taxon>Enterococcus</taxon>
    </lineage>
</organism>
<dbReference type="AlphaFoldDB" id="A0A1L8WHL7"/>
<protein>
    <recommendedName>
        <fullName evidence="2">LysM domain-containing protein</fullName>
    </recommendedName>
</protein>
<feature type="compositionally biased region" description="Low complexity" evidence="1">
    <location>
        <begin position="69"/>
        <end position="82"/>
    </location>
</feature>
<dbReference type="EMBL" id="JXLB01000014">
    <property type="protein sequence ID" value="OJG80506.1"/>
    <property type="molecule type" value="Genomic_DNA"/>
</dbReference>
<dbReference type="Proteomes" id="UP000182152">
    <property type="component" value="Unassembled WGS sequence"/>
</dbReference>